<organism evidence="1 2">
    <name type="scientific">Riccia fluitans</name>
    <dbReference type="NCBI Taxonomy" id="41844"/>
    <lineage>
        <taxon>Eukaryota</taxon>
        <taxon>Viridiplantae</taxon>
        <taxon>Streptophyta</taxon>
        <taxon>Embryophyta</taxon>
        <taxon>Marchantiophyta</taxon>
        <taxon>Marchantiopsida</taxon>
        <taxon>Marchantiidae</taxon>
        <taxon>Marchantiales</taxon>
        <taxon>Ricciaceae</taxon>
        <taxon>Riccia</taxon>
    </lineage>
</organism>
<dbReference type="EMBL" id="JBHFFA010000003">
    <property type="protein sequence ID" value="KAL2633942.1"/>
    <property type="molecule type" value="Genomic_DNA"/>
</dbReference>
<evidence type="ECO:0000313" key="1">
    <source>
        <dbReference type="EMBL" id="KAL2633942.1"/>
    </source>
</evidence>
<dbReference type="PANTHER" id="PTHR35833:SF1">
    <property type="entry name" value="GALACTOSE-BINDING DOMAIN-CONTAINING PROTEIN"/>
    <property type="match status" value="1"/>
</dbReference>
<sequence>MVGRGRRHQEAEWNQNFVLNSVFQLLQDIASRLSAFLPHLEGELAVGSEALETSLRFFAYLVGPFYPILTVVGGRETEKSASSGTETDLAKSKQPTVFTVSSNFQAPPKRVRSPGLSQHPAGHTLALRPDAVLILLRVAHKDSDLGIVCRKVARILRRLNGSSPSEAATTITPRPLRLCLSACHVPRLADSKSDLIPVLPFIQAILPALRPLPSTAVDAHQVDDTFWQWQAPTVQRAVTQGGIKKRGARFEQGGAG</sequence>
<comment type="caution">
    <text evidence="1">The sequence shown here is derived from an EMBL/GenBank/DDBJ whole genome shotgun (WGS) entry which is preliminary data.</text>
</comment>
<proteinExistence type="predicted"/>
<evidence type="ECO:0000313" key="2">
    <source>
        <dbReference type="Proteomes" id="UP001605036"/>
    </source>
</evidence>
<name>A0ABD1YW35_9MARC</name>
<accession>A0ABD1YW35</accession>
<gene>
    <name evidence="1" type="ORF">R1flu_005421</name>
</gene>
<protein>
    <submittedName>
        <fullName evidence="1">Uncharacterized protein</fullName>
    </submittedName>
</protein>
<dbReference type="AlphaFoldDB" id="A0ABD1YW35"/>
<dbReference type="PANTHER" id="PTHR35833">
    <property type="entry name" value="GALACTOSE-BINDING DOMAIN-LIKE, ARMADILLO-TYPE FOLD PROTEIN-RELATED"/>
    <property type="match status" value="1"/>
</dbReference>
<keyword evidence="2" id="KW-1185">Reference proteome</keyword>
<dbReference type="Proteomes" id="UP001605036">
    <property type="component" value="Unassembled WGS sequence"/>
</dbReference>
<reference evidence="1 2" key="1">
    <citation type="submission" date="2024-09" db="EMBL/GenBank/DDBJ databases">
        <title>Chromosome-scale assembly of Riccia fluitans.</title>
        <authorList>
            <person name="Paukszto L."/>
            <person name="Sawicki J."/>
            <person name="Karawczyk K."/>
            <person name="Piernik-Szablinska J."/>
            <person name="Szczecinska M."/>
            <person name="Mazdziarz M."/>
        </authorList>
    </citation>
    <scope>NUCLEOTIDE SEQUENCE [LARGE SCALE GENOMIC DNA]</scope>
    <source>
        <strain evidence="1">Rf_01</strain>
        <tissue evidence="1">Aerial parts of the thallus</tissue>
    </source>
</reference>